<dbReference type="PROSITE" id="PS01186">
    <property type="entry name" value="EGF_2"/>
    <property type="match status" value="1"/>
</dbReference>
<dbReference type="InterPro" id="IPR000742">
    <property type="entry name" value="EGF"/>
</dbReference>
<evidence type="ECO:0000256" key="2">
    <source>
        <dbReference type="ARBA" id="ARBA00022729"/>
    </source>
</evidence>
<dbReference type="SMART" id="SM00179">
    <property type="entry name" value="EGF_CA"/>
    <property type="match status" value="1"/>
</dbReference>
<evidence type="ECO:0000256" key="3">
    <source>
        <dbReference type="ARBA" id="ARBA00022737"/>
    </source>
</evidence>
<organism evidence="8 9">
    <name type="scientific">Pocillopora meandrina</name>
    <dbReference type="NCBI Taxonomy" id="46732"/>
    <lineage>
        <taxon>Eukaryota</taxon>
        <taxon>Metazoa</taxon>
        <taxon>Cnidaria</taxon>
        <taxon>Anthozoa</taxon>
        <taxon>Hexacorallia</taxon>
        <taxon>Scleractinia</taxon>
        <taxon>Astrocoeniina</taxon>
        <taxon>Pocilloporidae</taxon>
        <taxon>Pocillopora</taxon>
    </lineage>
</organism>
<dbReference type="FunFam" id="2.10.25.10:FF:000122">
    <property type="entry name" value="Protein crumbs homolog 2"/>
    <property type="match status" value="1"/>
</dbReference>
<comment type="caution">
    <text evidence="8">The sequence shown here is derived from an EMBL/GenBank/DDBJ whole genome shotgun (WGS) entry which is preliminary data.</text>
</comment>
<keyword evidence="1 6" id="KW-0245">EGF-like domain</keyword>
<evidence type="ECO:0000256" key="4">
    <source>
        <dbReference type="ARBA" id="ARBA00023157"/>
    </source>
</evidence>
<dbReference type="EMBL" id="CALNXJ010000064">
    <property type="protein sequence ID" value="CAH3157439.1"/>
    <property type="molecule type" value="Genomic_DNA"/>
</dbReference>
<dbReference type="PRINTS" id="PR00010">
    <property type="entry name" value="EGFBLOOD"/>
</dbReference>
<sequence>MGKQCEEVVDECASNPCQNGATFIDKHSSYKCNCTIGYNGTLCETGMLLLCREN</sequence>
<dbReference type="PROSITE" id="PS00022">
    <property type="entry name" value="EGF_1"/>
    <property type="match status" value="1"/>
</dbReference>
<keyword evidence="4 6" id="KW-1015">Disulfide bond</keyword>
<keyword evidence="9" id="KW-1185">Reference proteome</keyword>
<evidence type="ECO:0000313" key="9">
    <source>
        <dbReference type="Proteomes" id="UP001159428"/>
    </source>
</evidence>
<dbReference type="Proteomes" id="UP001159428">
    <property type="component" value="Unassembled WGS sequence"/>
</dbReference>
<proteinExistence type="predicted"/>
<reference evidence="8 9" key="1">
    <citation type="submission" date="2022-05" db="EMBL/GenBank/DDBJ databases">
        <authorList>
            <consortium name="Genoscope - CEA"/>
            <person name="William W."/>
        </authorList>
    </citation>
    <scope>NUCLEOTIDE SEQUENCE [LARGE SCALE GENOMIC DNA]</scope>
</reference>
<keyword evidence="3" id="KW-0677">Repeat</keyword>
<dbReference type="Gene3D" id="2.10.25.10">
    <property type="entry name" value="Laminin"/>
    <property type="match status" value="1"/>
</dbReference>
<dbReference type="GO" id="GO:0005112">
    <property type="term" value="F:Notch binding"/>
    <property type="evidence" value="ECO:0007669"/>
    <property type="project" value="TreeGrafter"/>
</dbReference>
<gene>
    <name evidence="8" type="ORF">PMEA_00029974</name>
</gene>
<protein>
    <recommendedName>
        <fullName evidence="7">EGF-like domain-containing protein</fullName>
    </recommendedName>
</protein>
<dbReference type="SUPFAM" id="SSF57196">
    <property type="entry name" value="EGF/Laminin"/>
    <property type="match status" value="1"/>
</dbReference>
<dbReference type="PANTHER" id="PTHR12916">
    <property type="entry name" value="CYTOCHROME C OXIDASE POLYPEPTIDE VIC-2"/>
    <property type="match status" value="1"/>
</dbReference>
<name>A0AAU9XTB6_9CNID</name>
<evidence type="ECO:0000256" key="5">
    <source>
        <dbReference type="ARBA" id="ARBA00023180"/>
    </source>
</evidence>
<evidence type="ECO:0000259" key="7">
    <source>
        <dbReference type="PROSITE" id="PS50026"/>
    </source>
</evidence>
<feature type="domain" description="EGF-like" evidence="7">
    <location>
        <begin position="8"/>
        <end position="44"/>
    </location>
</feature>
<dbReference type="CDD" id="cd00054">
    <property type="entry name" value="EGF_CA"/>
    <property type="match status" value="1"/>
</dbReference>
<keyword evidence="2" id="KW-0732">Signal</keyword>
<dbReference type="PROSITE" id="PS50026">
    <property type="entry name" value="EGF_3"/>
    <property type="match status" value="1"/>
</dbReference>
<dbReference type="AlphaFoldDB" id="A0AAU9XTB6"/>
<dbReference type="PANTHER" id="PTHR12916:SF4">
    <property type="entry name" value="UNINFLATABLE, ISOFORM C"/>
    <property type="match status" value="1"/>
</dbReference>
<dbReference type="Pfam" id="PF00008">
    <property type="entry name" value="EGF"/>
    <property type="match status" value="1"/>
</dbReference>
<dbReference type="GO" id="GO:0005509">
    <property type="term" value="F:calcium ion binding"/>
    <property type="evidence" value="ECO:0007669"/>
    <property type="project" value="InterPro"/>
</dbReference>
<evidence type="ECO:0000313" key="8">
    <source>
        <dbReference type="EMBL" id="CAH3157439.1"/>
    </source>
</evidence>
<dbReference type="GO" id="GO:0007219">
    <property type="term" value="P:Notch signaling pathway"/>
    <property type="evidence" value="ECO:0007669"/>
    <property type="project" value="TreeGrafter"/>
</dbReference>
<evidence type="ECO:0000256" key="6">
    <source>
        <dbReference type="PROSITE-ProRule" id="PRU00076"/>
    </source>
</evidence>
<accession>A0AAU9XTB6</accession>
<comment type="caution">
    <text evidence="6">Lacks conserved residue(s) required for the propagation of feature annotation.</text>
</comment>
<feature type="disulfide bond" evidence="6">
    <location>
        <begin position="34"/>
        <end position="43"/>
    </location>
</feature>
<dbReference type="SMART" id="SM00181">
    <property type="entry name" value="EGF"/>
    <property type="match status" value="1"/>
</dbReference>
<keyword evidence="5" id="KW-0325">Glycoprotein</keyword>
<dbReference type="InterPro" id="IPR001881">
    <property type="entry name" value="EGF-like_Ca-bd_dom"/>
</dbReference>
<evidence type="ECO:0000256" key="1">
    <source>
        <dbReference type="ARBA" id="ARBA00022536"/>
    </source>
</evidence>